<dbReference type="SUPFAM" id="SSF52540">
    <property type="entry name" value="P-loop containing nucleoside triphosphate hydrolases"/>
    <property type="match status" value="1"/>
</dbReference>
<dbReference type="EMBL" id="JBHSIT010000004">
    <property type="protein sequence ID" value="MFC4908625.1"/>
    <property type="molecule type" value="Genomic_DNA"/>
</dbReference>
<dbReference type="Gene3D" id="1.10.10.160">
    <property type="match status" value="1"/>
</dbReference>
<dbReference type="InterPro" id="IPR011528">
    <property type="entry name" value="NERD"/>
</dbReference>
<dbReference type="Proteomes" id="UP001595872">
    <property type="component" value="Unassembled WGS sequence"/>
</dbReference>
<evidence type="ECO:0000256" key="3">
    <source>
        <dbReference type="ARBA" id="ARBA00022806"/>
    </source>
</evidence>
<evidence type="ECO:0000256" key="5">
    <source>
        <dbReference type="PROSITE-ProRule" id="PRU00560"/>
    </source>
</evidence>
<evidence type="ECO:0000256" key="2">
    <source>
        <dbReference type="ARBA" id="ARBA00022801"/>
    </source>
</evidence>
<reference evidence="9" key="1">
    <citation type="journal article" date="2019" name="Int. J. Syst. Evol. Microbiol.">
        <title>The Global Catalogue of Microorganisms (GCM) 10K type strain sequencing project: providing services to taxonomists for standard genome sequencing and annotation.</title>
        <authorList>
            <consortium name="The Broad Institute Genomics Platform"/>
            <consortium name="The Broad Institute Genome Sequencing Center for Infectious Disease"/>
            <person name="Wu L."/>
            <person name="Ma J."/>
        </authorList>
    </citation>
    <scope>NUCLEOTIDE SEQUENCE [LARGE SCALE GENOMIC DNA]</scope>
    <source>
        <strain evidence="9">KLKA75</strain>
    </source>
</reference>
<dbReference type="PROSITE" id="PS50965">
    <property type="entry name" value="NERD"/>
    <property type="match status" value="1"/>
</dbReference>
<feature type="domain" description="UvrD-like helicase ATP-binding" evidence="7">
    <location>
        <begin position="237"/>
        <end position="548"/>
    </location>
</feature>
<evidence type="ECO:0000256" key="4">
    <source>
        <dbReference type="ARBA" id="ARBA00022840"/>
    </source>
</evidence>
<dbReference type="InterPro" id="IPR000212">
    <property type="entry name" value="DNA_helicase_UvrD/REP"/>
</dbReference>
<dbReference type="InterPro" id="IPR013986">
    <property type="entry name" value="DExx_box_DNA_helicase_dom_sf"/>
</dbReference>
<dbReference type="InterPro" id="IPR014016">
    <property type="entry name" value="UvrD-like_ATP-bd"/>
</dbReference>
<protein>
    <submittedName>
        <fullName evidence="8">UvrD-helicase domain-containing protein</fullName>
    </submittedName>
</protein>
<dbReference type="Pfam" id="PF00580">
    <property type="entry name" value="UvrD-helicase"/>
    <property type="match status" value="1"/>
</dbReference>
<evidence type="ECO:0000313" key="9">
    <source>
        <dbReference type="Proteomes" id="UP001595872"/>
    </source>
</evidence>
<dbReference type="Pfam" id="PF08378">
    <property type="entry name" value="NERD"/>
    <property type="match status" value="1"/>
</dbReference>
<name>A0ABV9TZ99_9ACTN</name>
<feature type="domain" description="NERD" evidence="6">
    <location>
        <begin position="37"/>
        <end position="150"/>
    </location>
</feature>
<evidence type="ECO:0000256" key="1">
    <source>
        <dbReference type="ARBA" id="ARBA00022741"/>
    </source>
</evidence>
<keyword evidence="1 5" id="KW-0547">Nucleotide-binding</keyword>
<dbReference type="PROSITE" id="PS51198">
    <property type="entry name" value="UVRD_HELICASE_ATP_BIND"/>
    <property type="match status" value="1"/>
</dbReference>
<gene>
    <name evidence="8" type="ORF">ACFPCY_14950</name>
</gene>
<evidence type="ECO:0000259" key="7">
    <source>
        <dbReference type="PROSITE" id="PS51198"/>
    </source>
</evidence>
<feature type="binding site" evidence="5">
    <location>
        <begin position="258"/>
        <end position="265"/>
    </location>
    <ligand>
        <name>ATP</name>
        <dbReference type="ChEBI" id="CHEBI:30616"/>
    </ligand>
</feature>
<keyword evidence="4 5" id="KW-0067">ATP-binding</keyword>
<evidence type="ECO:0000259" key="6">
    <source>
        <dbReference type="PROSITE" id="PS50965"/>
    </source>
</evidence>
<accession>A0ABV9TZ99</accession>
<dbReference type="Gene3D" id="3.40.50.300">
    <property type="entry name" value="P-loop containing nucleotide triphosphate hydrolases"/>
    <property type="match status" value="2"/>
</dbReference>
<sequence>MVAGGSAGVRGLRAREQALELARRSREAWERARRWQAAAEAERKVAATLLTLTADGWRLLVDRRWPGTASANVDMILVGRGGVFVVDVKNWRDAPSVQDGRLSAGGRSRDDEVAKMLAMARAVEERTAALGMSPVAVQPVMVFAGRRLDVTLGRVRLLGQEDVLNVLLAAPKRLNAPMVKAVAAYLEEGFPAYETNVLPERPSGDEGEASSLFDVEEVEKAALESVLHGPIEQWMTFLHPDQVAVARRDWSGPARISGPAGTGKTVVGLHRAAHIATRTTGPIMYVTYVNNLPRVQGHLFQRMASHLADRVEFTSLHGWAQRFLADRGIPVNLDGRAAEDSFSRAWLQVGRGSALAEIDPLPHYWEQEIAHVIKGRGIASLDEYRTVNRYGRRTALQAAHREAVWLLYEEYEMLRKKRGVHDFNDVLLAALDEVRERPADPPYAAVIVDEVQDLTLTGVRLLHALAGDGPNGLLLIGDGQQAVYPGGFRLGEAGVGIKGRGAVLRINYRNAAPILDEALRLVSDDPFDDLDGPTPNGRRTVETTYHEGHVVHAAARSESDHDAQLVAALTALAAEDESALASTAVLCRSRNDVEHYHRLLTRAGLPVLRLDNYDGRPTGALKIGTYLRAKGLEFKNVYLPAFTTRATIPGGDSTAAERAALTRRQSFVAMTRARDLLWLGTITPPA</sequence>
<keyword evidence="9" id="KW-1185">Reference proteome</keyword>
<dbReference type="RefSeq" id="WP_378255450.1">
    <property type="nucleotide sequence ID" value="NZ_JBHSIT010000004.1"/>
</dbReference>
<keyword evidence="2 5" id="KW-0378">Hydrolase</keyword>
<keyword evidence="3 5" id="KW-0347">Helicase</keyword>
<dbReference type="InterPro" id="IPR027417">
    <property type="entry name" value="P-loop_NTPase"/>
</dbReference>
<dbReference type="PANTHER" id="PTHR11070">
    <property type="entry name" value="UVRD / RECB / PCRA DNA HELICASE FAMILY MEMBER"/>
    <property type="match status" value="1"/>
</dbReference>
<evidence type="ECO:0000313" key="8">
    <source>
        <dbReference type="EMBL" id="MFC4908625.1"/>
    </source>
</evidence>
<organism evidence="8 9">
    <name type="scientific">Actinomadura gamaensis</name>
    <dbReference type="NCBI Taxonomy" id="1763541"/>
    <lineage>
        <taxon>Bacteria</taxon>
        <taxon>Bacillati</taxon>
        <taxon>Actinomycetota</taxon>
        <taxon>Actinomycetes</taxon>
        <taxon>Streptosporangiales</taxon>
        <taxon>Thermomonosporaceae</taxon>
        <taxon>Actinomadura</taxon>
    </lineage>
</organism>
<comment type="caution">
    <text evidence="8">The sequence shown here is derived from an EMBL/GenBank/DDBJ whole genome shotgun (WGS) entry which is preliminary data.</text>
</comment>
<proteinExistence type="predicted"/>
<dbReference type="PANTHER" id="PTHR11070:SF45">
    <property type="entry name" value="DNA 3'-5' HELICASE"/>
    <property type="match status" value="1"/>
</dbReference>